<dbReference type="InterPro" id="IPR002934">
    <property type="entry name" value="Polymerase_NTP_transf_dom"/>
</dbReference>
<feature type="domain" description="Adenylyltransferase AadA C-terminal" evidence="3">
    <location>
        <begin position="177"/>
        <end position="249"/>
    </location>
</feature>
<evidence type="ECO:0000259" key="2">
    <source>
        <dbReference type="Pfam" id="PF01909"/>
    </source>
</evidence>
<keyword evidence="5" id="KW-1185">Reference proteome</keyword>
<dbReference type="CDD" id="cd05403">
    <property type="entry name" value="NT_KNTase_like"/>
    <property type="match status" value="1"/>
</dbReference>
<feature type="domain" description="Polymerase nucleotidyl transferase" evidence="2">
    <location>
        <begin position="22"/>
        <end position="62"/>
    </location>
</feature>
<keyword evidence="1" id="KW-0808">Transferase</keyword>
<dbReference type="Pfam" id="PF01909">
    <property type="entry name" value="NTP_transf_2"/>
    <property type="match status" value="1"/>
</dbReference>
<evidence type="ECO:0000256" key="1">
    <source>
        <dbReference type="ARBA" id="ARBA00022679"/>
    </source>
</evidence>
<dbReference type="EMBL" id="JBHTLU010000043">
    <property type="protein sequence ID" value="MFD1224224.1"/>
    <property type="molecule type" value="Genomic_DNA"/>
</dbReference>
<evidence type="ECO:0000259" key="3">
    <source>
        <dbReference type="Pfam" id="PF13427"/>
    </source>
</evidence>
<accession>A0ABW3UXI4</accession>
<dbReference type="InterPro" id="IPR043519">
    <property type="entry name" value="NT_sf"/>
</dbReference>
<dbReference type="GO" id="GO:0016779">
    <property type="term" value="F:nucleotidyltransferase activity"/>
    <property type="evidence" value="ECO:0007669"/>
    <property type="project" value="UniProtKB-KW"/>
</dbReference>
<sequence>MSETVKRVMDSYCRVLTDELPGQVYGVYLYGSTALGHHNPRRSDIDFFTVLYSLNQHTLPRIQAVHERLLMENDLANKLEGEYSLLSHIPKERRQKWYRYTSMGMFEWEDMDNHITWYQLKHHGMTVWGPDVSALAIEADWKDLLDITRRNLEGYWAKQANRKPETIDPAHVDEAVEFGVLSLCRMYISLETGEMVTKERGGEMMLTRLPDSWHPIVKEALRIREGQEVLSPYTAEERIVLTQSFIRYMSERCSPFLN</sequence>
<comment type="caution">
    <text evidence="4">The sequence shown here is derived from an EMBL/GenBank/DDBJ whole genome shotgun (WGS) entry which is preliminary data.</text>
</comment>
<evidence type="ECO:0000313" key="5">
    <source>
        <dbReference type="Proteomes" id="UP001597180"/>
    </source>
</evidence>
<dbReference type="Pfam" id="PF13427">
    <property type="entry name" value="AadA_C"/>
    <property type="match status" value="1"/>
</dbReference>
<dbReference type="Gene3D" id="3.30.460.10">
    <property type="entry name" value="Beta Polymerase, domain 2"/>
    <property type="match status" value="1"/>
</dbReference>
<reference evidence="5" key="1">
    <citation type="journal article" date="2019" name="Int. J. Syst. Evol. Microbiol.">
        <title>The Global Catalogue of Microorganisms (GCM) 10K type strain sequencing project: providing services to taxonomists for standard genome sequencing and annotation.</title>
        <authorList>
            <consortium name="The Broad Institute Genomics Platform"/>
            <consortium name="The Broad Institute Genome Sequencing Center for Infectious Disease"/>
            <person name="Wu L."/>
            <person name="Ma J."/>
        </authorList>
    </citation>
    <scope>NUCLEOTIDE SEQUENCE [LARGE SCALE GENOMIC DNA]</scope>
    <source>
        <strain evidence="5">CCUG 53270</strain>
    </source>
</reference>
<dbReference type="Proteomes" id="UP001597180">
    <property type="component" value="Unassembled WGS sequence"/>
</dbReference>
<keyword evidence="4" id="KW-0548">Nucleotidyltransferase</keyword>
<organism evidence="4 5">
    <name type="scientific">Paenibacillus vulneris</name>
    <dbReference type="NCBI Taxonomy" id="1133364"/>
    <lineage>
        <taxon>Bacteria</taxon>
        <taxon>Bacillati</taxon>
        <taxon>Bacillota</taxon>
        <taxon>Bacilli</taxon>
        <taxon>Bacillales</taxon>
        <taxon>Paenibacillaceae</taxon>
        <taxon>Paenibacillus</taxon>
    </lineage>
</organism>
<gene>
    <name evidence="4" type="ORF">ACFQ4B_29380</name>
</gene>
<dbReference type="SUPFAM" id="SSF81301">
    <property type="entry name" value="Nucleotidyltransferase"/>
    <property type="match status" value="1"/>
</dbReference>
<name>A0ABW3UXI4_9BACL</name>
<evidence type="ECO:0000313" key="4">
    <source>
        <dbReference type="EMBL" id="MFD1224224.1"/>
    </source>
</evidence>
<dbReference type="RefSeq" id="WP_345590671.1">
    <property type="nucleotide sequence ID" value="NZ_BAABJG010000023.1"/>
</dbReference>
<protein>
    <submittedName>
        <fullName evidence="4">Aminoglycoside adenylyltransferase domain-containing protein</fullName>
    </submittedName>
</protein>
<dbReference type="InterPro" id="IPR025184">
    <property type="entry name" value="AadA_C"/>
</dbReference>
<proteinExistence type="predicted"/>